<dbReference type="Proteomes" id="UP000295438">
    <property type="component" value="Unassembled WGS sequence"/>
</dbReference>
<dbReference type="EMBL" id="SMUW01000037">
    <property type="protein sequence ID" value="TDK42024.1"/>
    <property type="molecule type" value="Genomic_DNA"/>
</dbReference>
<dbReference type="AlphaFoldDB" id="A0A4R5USD0"/>
<accession>A0A4R5USD0</accession>
<gene>
    <name evidence="1" type="ORF">E1898_18800</name>
</gene>
<reference evidence="1 2" key="1">
    <citation type="submission" date="2019-03" db="EMBL/GenBank/DDBJ databases">
        <title>Algoriphagus aquimaris sp. nov., isolated form marine sediment in Pohang, Korea.</title>
        <authorList>
            <person name="Kim J."/>
            <person name="Yoon S.-H."/>
            <person name="Lee S.-S."/>
        </authorList>
    </citation>
    <scope>NUCLEOTIDE SEQUENCE [LARGE SCALE GENOMIC DNA]</scope>
    <source>
        <strain evidence="1 2">F21</strain>
    </source>
</reference>
<dbReference type="Gene3D" id="1.20.1440.60">
    <property type="entry name" value="23S rRNA-intervening sequence"/>
    <property type="match status" value="1"/>
</dbReference>
<dbReference type="PANTHER" id="PTHR38471:SF2">
    <property type="entry name" value="FOUR HELIX BUNDLE PROTEIN"/>
    <property type="match status" value="1"/>
</dbReference>
<sequence>MASIECVEDLQVWQLARDLSFYVKKLTLKGPFLKHFKFSSQITSAAGSTMDNVAEGFERDGNKEFINFLNIAKGSNGEVRSQSYRALDWNYISAEEHEKVLVLTEKLKFKLQGLIRTLKNSGGKGYK</sequence>
<protein>
    <submittedName>
        <fullName evidence="1">Four helix bundle protein</fullName>
    </submittedName>
</protein>
<keyword evidence="2" id="KW-1185">Reference proteome</keyword>
<name>A0A4R5USD0_9BACT</name>
<dbReference type="InterPro" id="IPR036583">
    <property type="entry name" value="23S_rRNA_IVS_sf"/>
</dbReference>
<dbReference type="SUPFAM" id="SSF158446">
    <property type="entry name" value="IVS-encoded protein-like"/>
    <property type="match status" value="1"/>
</dbReference>
<evidence type="ECO:0000313" key="1">
    <source>
        <dbReference type="EMBL" id="TDK42024.1"/>
    </source>
</evidence>
<evidence type="ECO:0000313" key="2">
    <source>
        <dbReference type="Proteomes" id="UP000295438"/>
    </source>
</evidence>
<organism evidence="1 2">
    <name type="scientific">Algoriphagus formosus</name>
    <dbReference type="NCBI Taxonomy" id="2007308"/>
    <lineage>
        <taxon>Bacteria</taxon>
        <taxon>Pseudomonadati</taxon>
        <taxon>Bacteroidota</taxon>
        <taxon>Cytophagia</taxon>
        <taxon>Cytophagales</taxon>
        <taxon>Cyclobacteriaceae</taxon>
        <taxon>Algoriphagus</taxon>
    </lineage>
</organism>
<dbReference type="RefSeq" id="WP_133392046.1">
    <property type="nucleotide sequence ID" value="NZ_SMUW01000037.1"/>
</dbReference>
<dbReference type="PANTHER" id="PTHR38471">
    <property type="entry name" value="FOUR HELIX BUNDLE PROTEIN"/>
    <property type="match status" value="1"/>
</dbReference>
<comment type="caution">
    <text evidence="1">The sequence shown here is derived from an EMBL/GenBank/DDBJ whole genome shotgun (WGS) entry which is preliminary data.</text>
</comment>
<dbReference type="CDD" id="cd16377">
    <property type="entry name" value="23S_rRNA_IVP_like"/>
    <property type="match status" value="1"/>
</dbReference>
<dbReference type="InterPro" id="IPR012657">
    <property type="entry name" value="23S_rRNA-intervening_sequence"/>
</dbReference>
<dbReference type="Pfam" id="PF05635">
    <property type="entry name" value="23S_rRNA_IVP"/>
    <property type="match status" value="1"/>
</dbReference>
<proteinExistence type="predicted"/>
<dbReference type="NCBIfam" id="TIGR02436">
    <property type="entry name" value="four helix bundle protein"/>
    <property type="match status" value="1"/>
</dbReference>